<evidence type="ECO:0000256" key="8">
    <source>
        <dbReference type="ARBA" id="ARBA00023270"/>
    </source>
</evidence>
<evidence type="ECO:0000256" key="6">
    <source>
        <dbReference type="ARBA" id="ARBA00023145"/>
    </source>
</evidence>
<evidence type="ECO:0000256" key="9">
    <source>
        <dbReference type="ARBA" id="ARBA00023317"/>
    </source>
</evidence>
<comment type="cofactor">
    <cofactor evidence="1">
        <name>pyruvate</name>
        <dbReference type="ChEBI" id="CHEBI:15361"/>
    </cofactor>
</comment>
<keyword evidence="2" id="KW-0210">Decarboxylase</keyword>
<accession>A0A7V3YKY5</accession>
<dbReference type="GO" id="GO:0005829">
    <property type="term" value="C:cytosol"/>
    <property type="evidence" value="ECO:0007669"/>
    <property type="project" value="TreeGrafter"/>
</dbReference>
<evidence type="ECO:0000256" key="7">
    <source>
        <dbReference type="ARBA" id="ARBA00023239"/>
    </source>
</evidence>
<dbReference type="EMBL" id="DTFV01000124">
    <property type="protein sequence ID" value="HGI31357.1"/>
    <property type="molecule type" value="Genomic_DNA"/>
</dbReference>
<dbReference type="EMBL" id="DTEN01000111">
    <property type="protein sequence ID" value="HGI74578.1"/>
    <property type="molecule type" value="Genomic_DNA"/>
</dbReference>
<gene>
    <name evidence="11" type="ORF">ENU96_02715</name>
    <name evidence="10" type="ORF">ENV30_08660</name>
</gene>
<dbReference type="InterPro" id="IPR003826">
    <property type="entry name" value="AdoMetDC_fam_prok"/>
</dbReference>
<dbReference type="PANTHER" id="PTHR33866:SF2">
    <property type="entry name" value="S-ADENOSYLMETHIONINE DECARBOXYLASE PROENZYME"/>
    <property type="match status" value="1"/>
</dbReference>
<reference evidence="11" key="1">
    <citation type="journal article" date="2020" name="mSystems">
        <title>Genome- and Community-Level Interaction Insights into Carbon Utilization and Element Cycling Functions of Hydrothermarchaeota in Hydrothermal Sediment.</title>
        <authorList>
            <person name="Zhou Z."/>
            <person name="Liu Y."/>
            <person name="Xu W."/>
            <person name="Pan J."/>
            <person name="Luo Z.H."/>
            <person name="Li M."/>
        </authorList>
    </citation>
    <scope>NUCLEOTIDE SEQUENCE [LARGE SCALE GENOMIC DNA]</scope>
    <source>
        <strain evidence="11">SpSt-716</strain>
        <strain evidence="10">SpSt-747</strain>
    </source>
</reference>
<keyword evidence="3" id="KW-0068">Autocatalytic cleavage</keyword>
<dbReference type="AlphaFoldDB" id="A0A7V3YKY5"/>
<evidence type="ECO:0000256" key="1">
    <source>
        <dbReference type="ARBA" id="ARBA00001928"/>
    </source>
</evidence>
<evidence type="ECO:0000256" key="4">
    <source>
        <dbReference type="ARBA" id="ARBA00023066"/>
    </source>
</evidence>
<keyword evidence="4" id="KW-0745">Spermidine biosynthesis</keyword>
<keyword evidence="8" id="KW-0704">Schiff base</keyword>
<keyword evidence="6" id="KW-0865">Zymogen</keyword>
<keyword evidence="7" id="KW-0456">Lyase</keyword>
<dbReference type="GO" id="GO:0004014">
    <property type="term" value="F:adenosylmethionine decarboxylase activity"/>
    <property type="evidence" value="ECO:0007669"/>
    <property type="project" value="InterPro"/>
</dbReference>
<dbReference type="InterPro" id="IPR016067">
    <property type="entry name" value="S-AdoMet_deCO2ase_core"/>
</dbReference>
<evidence type="ECO:0000256" key="5">
    <source>
        <dbReference type="ARBA" id="ARBA00023115"/>
    </source>
</evidence>
<dbReference type="PANTHER" id="PTHR33866">
    <property type="entry name" value="S-ADENOSYLMETHIONINE DECARBOXYLASE PROENZYME"/>
    <property type="match status" value="1"/>
</dbReference>
<evidence type="ECO:0000256" key="3">
    <source>
        <dbReference type="ARBA" id="ARBA00022813"/>
    </source>
</evidence>
<proteinExistence type="predicted"/>
<keyword evidence="5" id="KW-0620">Polyamine biosynthesis</keyword>
<sequence length="150" mass="17263">MEKETLEVGMHLVLDGRSSDPEIIGDVDRIRKFLDEFPKYMGMTKVTPPYVFRYQGATPEESGISGIVIIAESHISVHTFPARRYVSVDIFSCKPFDVDEAVQGLVEYFRLVEFRRQVFDRGVEYPRDLFSSIPLVLEERLEMLGKMAHT</sequence>
<dbReference type="GO" id="GO:0008295">
    <property type="term" value="P:spermidine biosynthetic process"/>
    <property type="evidence" value="ECO:0007669"/>
    <property type="project" value="UniProtKB-KW"/>
</dbReference>
<evidence type="ECO:0000313" key="11">
    <source>
        <dbReference type="EMBL" id="HGI74578.1"/>
    </source>
</evidence>
<protein>
    <submittedName>
        <fullName evidence="11">S-adenosylmethionine decarboxylase proenzyme</fullName>
    </submittedName>
</protein>
<keyword evidence="9" id="KW-0670">Pyruvate</keyword>
<organism evidence="11">
    <name type="scientific">Candidatus Caldatribacterium californiense</name>
    <dbReference type="NCBI Taxonomy" id="1454726"/>
    <lineage>
        <taxon>Bacteria</taxon>
        <taxon>Pseudomonadati</taxon>
        <taxon>Atribacterota</taxon>
        <taxon>Atribacteria</taxon>
        <taxon>Atribacterales</taxon>
        <taxon>Candidatus Caldatribacteriaceae</taxon>
        <taxon>Candidatus Caldatribacterium</taxon>
    </lineage>
</organism>
<dbReference type="Pfam" id="PF02675">
    <property type="entry name" value="AdoMet_dc"/>
    <property type="match status" value="1"/>
</dbReference>
<comment type="caution">
    <text evidence="11">The sequence shown here is derived from an EMBL/GenBank/DDBJ whole genome shotgun (WGS) entry which is preliminary data.</text>
</comment>
<evidence type="ECO:0000313" key="10">
    <source>
        <dbReference type="EMBL" id="HGI31357.1"/>
    </source>
</evidence>
<name>A0A7V3YKY5_9BACT</name>
<dbReference type="Gene3D" id="3.60.90.10">
    <property type="entry name" value="S-adenosylmethionine decarboxylase"/>
    <property type="match status" value="1"/>
</dbReference>
<dbReference type="SUPFAM" id="SSF56276">
    <property type="entry name" value="S-adenosylmethionine decarboxylase"/>
    <property type="match status" value="1"/>
</dbReference>
<evidence type="ECO:0000256" key="2">
    <source>
        <dbReference type="ARBA" id="ARBA00022793"/>
    </source>
</evidence>